<dbReference type="OrthoDB" id="8184310at2759"/>
<evidence type="ECO:0008006" key="3">
    <source>
        <dbReference type="Google" id="ProtNLM"/>
    </source>
</evidence>
<accession>A0A8S1DYY0</accession>
<comment type="caution">
    <text evidence="1">The sequence shown here is derived from an EMBL/GenBank/DDBJ whole genome shotgun (WGS) entry which is preliminary data.</text>
</comment>
<dbReference type="InterPro" id="IPR016181">
    <property type="entry name" value="Acyl_CoA_acyltransferase"/>
</dbReference>
<dbReference type="EMBL" id="CADEPI010000438">
    <property type="protein sequence ID" value="CAB3385898.1"/>
    <property type="molecule type" value="Genomic_DNA"/>
</dbReference>
<name>A0A8S1DYY0_9INSE</name>
<dbReference type="SUPFAM" id="SSF55729">
    <property type="entry name" value="Acyl-CoA N-acyltransferases (Nat)"/>
    <property type="match status" value="1"/>
</dbReference>
<protein>
    <recommendedName>
        <fullName evidence="3">N-acetyltransferase domain-containing protein</fullName>
    </recommendedName>
</protein>
<keyword evidence="2" id="KW-1185">Reference proteome</keyword>
<dbReference type="Proteomes" id="UP000494165">
    <property type="component" value="Unassembled WGS sequence"/>
</dbReference>
<evidence type="ECO:0000313" key="1">
    <source>
        <dbReference type="EMBL" id="CAB3385898.1"/>
    </source>
</evidence>
<dbReference type="CDD" id="cd04301">
    <property type="entry name" value="NAT_SF"/>
    <property type="match status" value="1"/>
</dbReference>
<organism evidence="1 2">
    <name type="scientific">Cloeon dipterum</name>
    <dbReference type="NCBI Taxonomy" id="197152"/>
    <lineage>
        <taxon>Eukaryota</taxon>
        <taxon>Metazoa</taxon>
        <taxon>Ecdysozoa</taxon>
        <taxon>Arthropoda</taxon>
        <taxon>Hexapoda</taxon>
        <taxon>Insecta</taxon>
        <taxon>Pterygota</taxon>
        <taxon>Palaeoptera</taxon>
        <taxon>Ephemeroptera</taxon>
        <taxon>Pisciforma</taxon>
        <taxon>Baetidae</taxon>
        <taxon>Cloeon</taxon>
    </lineage>
</organism>
<proteinExistence type="predicted"/>
<gene>
    <name evidence="1" type="ORF">CLODIP_2_CD07356</name>
</gene>
<dbReference type="GO" id="GO:0008080">
    <property type="term" value="F:N-acetyltransferase activity"/>
    <property type="evidence" value="ECO:0007669"/>
    <property type="project" value="TreeGrafter"/>
</dbReference>
<dbReference type="PANTHER" id="PTHR20905:SF32">
    <property type="entry name" value="ARYLALKYLAMINE N-ACETYLTRANSFERASE-LIKE 7, ISOFORM A"/>
    <property type="match status" value="1"/>
</dbReference>
<evidence type="ECO:0000313" key="2">
    <source>
        <dbReference type="Proteomes" id="UP000494165"/>
    </source>
</evidence>
<sequence length="267" mass="30079">MVVAAPKLRIPLEDLGTNPQVWKQVPGYIIRNCSPDLVESVVYHMTTYFINEEPFCSNSEVSKDPVSMEEISEWWRDLIKQNLTLIALPEKSQGADCKPISEPRIPLAGVNVLMLGVKDEPKVKIEDQFTGKNIIRALAPYAKISAQVDCFKEYGVDVYMDAAGLSVHKEHRGRKLGEALLKARFQMCWTLGIKVTKTVFTSVASQITAFRCNMEKVKEIEYKDIKDEKTGELAFPNVDPRRTVHVCIRVLQDSLGNRAFSVSDNSD</sequence>
<dbReference type="Gene3D" id="3.40.630.30">
    <property type="match status" value="1"/>
</dbReference>
<dbReference type="PANTHER" id="PTHR20905">
    <property type="entry name" value="N-ACETYLTRANSFERASE-RELATED"/>
    <property type="match status" value="1"/>
</dbReference>
<reference evidence="1 2" key="1">
    <citation type="submission" date="2020-04" db="EMBL/GenBank/DDBJ databases">
        <authorList>
            <person name="Alioto T."/>
            <person name="Alioto T."/>
            <person name="Gomez Garrido J."/>
        </authorList>
    </citation>
    <scope>NUCLEOTIDE SEQUENCE [LARGE SCALE GENOMIC DNA]</scope>
</reference>
<dbReference type="AlphaFoldDB" id="A0A8S1DYY0"/>